<sequence length="230" mass="23825">MAGTTGGAVHRRLRGRVGAGAGAAAAAVLVLGACGGDDGGGSLEDVELQAGEGGMMPPVAPEGSEGTEALDVDGVSIEAPEDWEVQNEGGTLCLTPPGQPACAYGSIQLFTGAADQHPQNWPLQGEAFSDDDGWADNTDSCRSLNTAASGNIDVEGADLTNPGEFATHADDLKSHHAVWNVSCVNGDEFEVRMWFLPVSDVLLYVWSADPQHDQLYDEVAASMDTSDHNG</sequence>
<protein>
    <recommendedName>
        <fullName evidence="3">Lipoprotein</fullName>
    </recommendedName>
</protein>
<gene>
    <name evidence="1" type="ORF">IDM40_24740</name>
</gene>
<proteinExistence type="predicted"/>
<evidence type="ECO:0000313" key="1">
    <source>
        <dbReference type="EMBL" id="MBE3001877.1"/>
    </source>
</evidence>
<reference evidence="1 2" key="1">
    <citation type="submission" date="2020-09" db="EMBL/GenBank/DDBJ databases">
        <title>Diversity and distribution of actinomycetes associated with coral in the coast of Hainan.</title>
        <authorList>
            <person name="Li F."/>
        </authorList>
    </citation>
    <scope>NUCLEOTIDE SEQUENCE [LARGE SCALE GENOMIC DNA]</scope>
    <source>
        <strain evidence="1 2">HNM0947</strain>
    </source>
</reference>
<name>A0ABR9PDI5_9ACTN</name>
<evidence type="ECO:0000313" key="2">
    <source>
        <dbReference type="Proteomes" id="UP000806528"/>
    </source>
</evidence>
<dbReference type="Proteomes" id="UP000806528">
    <property type="component" value="Unassembled WGS sequence"/>
</dbReference>
<dbReference type="EMBL" id="JADBGI010000030">
    <property type="protein sequence ID" value="MBE3001877.1"/>
    <property type="molecule type" value="Genomic_DNA"/>
</dbReference>
<accession>A0ABR9PDI5</accession>
<dbReference type="RefSeq" id="WP_193124468.1">
    <property type="nucleotide sequence ID" value="NZ_JADBGI010000030.1"/>
</dbReference>
<evidence type="ECO:0008006" key="3">
    <source>
        <dbReference type="Google" id="ProtNLM"/>
    </source>
</evidence>
<keyword evidence="2" id="KW-1185">Reference proteome</keyword>
<organism evidence="1 2">
    <name type="scientific">Nocardiopsis coralli</name>
    <dbReference type="NCBI Taxonomy" id="2772213"/>
    <lineage>
        <taxon>Bacteria</taxon>
        <taxon>Bacillati</taxon>
        <taxon>Actinomycetota</taxon>
        <taxon>Actinomycetes</taxon>
        <taxon>Streptosporangiales</taxon>
        <taxon>Nocardiopsidaceae</taxon>
        <taxon>Nocardiopsis</taxon>
    </lineage>
</organism>
<comment type="caution">
    <text evidence="1">The sequence shown here is derived from an EMBL/GenBank/DDBJ whole genome shotgun (WGS) entry which is preliminary data.</text>
</comment>